<sequence>MATSSSQNSCTLKSVQRLAALMQDNESTESFWLALSDTLDKTFSHTSCTVLSYNCDSRLLLRLYSSRPDVHRPGGYKQVTSSHWSRTVLDEGRILIGSNREDIKAYFAEYEDLWANGWESILNIPVKRDGKTIGTINIMNASGAYDNADHATAILFAQLTVAAIERATEREGTSLTEFNQTEVGIV</sequence>
<keyword evidence="3" id="KW-1185">Reference proteome</keyword>
<name>W3WZV3_PESFW</name>
<dbReference type="OrthoDB" id="4983249at2759"/>
<proteinExistence type="predicted"/>
<feature type="domain" description="GAF" evidence="1">
    <location>
        <begin position="47"/>
        <end position="165"/>
    </location>
</feature>
<dbReference type="SUPFAM" id="SSF55781">
    <property type="entry name" value="GAF domain-like"/>
    <property type="match status" value="1"/>
</dbReference>
<dbReference type="EMBL" id="KI912114">
    <property type="protein sequence ID" value="ETS79375.1"/>
    <property type="molecule type" value="Genomic_DNA"/>
</dbReference>
<evidence type="ECO:0000313" key="2">
    <source>
        <dbReference type="EMBL" id="ETS79375.1"/>
    </source>
</evidence>
<reference evidence="3" key="1">
    <citation type="journal article" date="2015" name="BMC Genomics">
        <title>Genomic and transcriptomic analysis of the endophytic fungus Pestalotiopsis fici reveals its lifestyle and high potential for synthesis of natural products.</title>
        <authorList>
            <person name="Wang X."/>
            <person name="Zhang X."/>
            <person name="Liu L."/>
            <person name="Xiang M."/>
            <person name="Wang W."/>
            <person name="Sun X."/>
            <person name="Che Y."/>
            <person name="Guo L."/>
            <person name="Liu G."/>
            <person name="Guo L."/>
            <person name="Wang C."/>
            <person name="Yin W.B."/>
            <person name="Stadler M."/>
            <person name="Zhang X."/>
            <person name="Liu X."/>
        </authorList>
    </citation>
    <scope>NUCLEOTIDE SEQUENCE [LARGE SCALE GENOMIC DNA]</scope>
    <source>
        <strain evidence="3">W106-1 / CGMCC3.15140</strain>
    </source>
</reference>
<dbReference type="AlphaFoldDB" id="W3WZV3"/>
<dbReference type="eggNOG" id="ENOG502TG50">
    <property type="taxonomic scope" value="Eukaryota"/>
</dbReference>
<dbReference type="RefSeq" id="XP_007836000.1">
    <property type="nucleotide sequence ID" value="XM_007837809.1"/>
</dbReference>
<gene>
    <name evidence="2" type="ORF">PFICI_09228</name>
</gene>
<dbReference type="InterPro" id="IPR029016">
    <property type="entry name" value="GAF-like_dom_sf"/>
</dbReference>
<dbReference type="OMA" id="LTINAWH"/>
<dbReference type="Proteomes" id="UP000030651">
    <property type="component" value="Unassembled WGS sequence"/>
</dbReference>
<dbReference type="InParanoid" id="W3WZV3"/>
<dbReference type="Pfam" id="PF13185">
    <property type="entry name" value="GAF_2"/>
    <property type="match status" value="1"/>
</dbReference>
<organism evidence="2 3">
    <name type="scientific">Pestalotiopsis fici (strain W106-1 / CGMCC3.15140)</name>
    <dbReference type="NCBI Taxonomy" id="1229662"/>
    <lineage>
        <taxon>Eukaryota</taxon>
        <taxon>Fungi</taxon>
        <taxon>Dikarya</taxon>
        <taxon>Ascomycota</taxon>
        <taxon>Pezizomycotina</taxon>
        <taxon>Sordariomycetes</taxon>
        <taxon>Xylariomycetidae</taxon>
        <taxon>Amphisphaeriales</taxon>
        <taxon>Sporocadaceae</taxon>
        <taxon>Pestalotiopsis</taxon>
    </lineage>
</organism>
<dbReference type="GeneID" id="19274241"/>
<dbReference type="Gene3D" id="3.30.450.40">
    <property type="match status" value="1"/>
</dbReference>
<dbReference type="HOGENOM" id="CLU_120803_0_0_1"/>
<dbReference type="KEGG" id="pfy:PFICI_09228"/>
<evidence type="ECO:0000259" key="1">
    <source>
        <dbReference type="Pfam" id="PF13185"/>
    </source>
</evidence>
<evidence type="ECO:0000313" key="3">
    <source>
        <dbReference type="Proteomes" id="UP000030651"/>
    </source>
</evidence>
<dbReference type="InterPro" id="IPR003018">
    <property type="entry name" value="GAF"/>
</dbReference>
<accession>W3WZV3</accession>
<protein>
    <recommendedName>
        <fullName evidence="1">GAF domain-containing protein</fullName>
    </recommendedName>
</protein>